<organism evidence="7 8">
    <name type="scientific">Schistosoma mattheei</name>
    <dbReference type="NCBI Taxonomy" id="31246"/>
    <lineage>
        <taxon>Eukaryota</taxon>
        <taxon>Metazoa</taxon>
        <taxon>Spiralia</taxon>
        <taxon>Lophotrochozoa</taxon>
        <taxon>Platyhelminthes</taxon>
        <taxon>Trematoda</taxon>
        <taxon>Digenea</taxon>
        <taxon>Strigeidida</taxon>
        <taxon>Schistosomatoidea</taxon>
        <taxon>Schistosomatidae</taxon>
        <taxon>Schistosoma</taxon>
    </lineage>
</organism>
<sequence length="207" mass="23863">MDESNKELINNVPHSRAKTRPSGKCTLARKLIGLTGFEALLVLCRVILETESLRLPPGNTQRLILEGQLALECLSLFTLTLFVVEVPFKIWAMGIRQWGRQLLFIIDGLVCAVCFSLDIYNIYRHSSRPSRGITSSKVLELCNYLHITSQADTASTFAEIFGLMIVYRLWYIKRFIKRFKVNACLVMHLNDFRNVCPIHFKHHFLYI</sequence>
<evidence type="ECO:0000256" key="4">
    <source>
        <dbReference type="ARBA" id="ARBA00023136"/>
    </source>
</evidence>
<dbReference type="AlphaFoldDB" id="A0AA85BTR4"/>
<feature type="transmembrane region" description="Helical" evidence="6">
    <location>
        <begin position="153"/>
        <end position="170"/>
    </location>
</feature>
<keyword evidence="4 6" id="KW-0472">Membrane</keyword>
<keyword evidence="3 6" id="KW-1133">Transmembrane helix</keyword>
<evidence type="ECO:0000256" key="5">
    <source>
        <dbReference type="SAM" id="MobiDB-lite"/>
    </source>
</evidence>
<evidence type="ECO:0008006" key="9">
    <source>
        <dbReference type="Google" id="ProtNLM"/>
    </source>
</evidence>
<name>A0AA85BTR4_9TREM</name>
<evidence type="ECO:0000256" key="3">
    <source>
        <dbReference type="ARBA" id="ARBA00022989"/>
    </source>
</evidence>
<dbReference type="Gene3D" id="1.20.120.350">
    <property type="entry name" value="Voltage-gated potassium channels. Chain C"/>
    <property type="match status" value="1"/>
</dbReference>
<evidence type="ECO:0000313" key="7">
    <source>
        <dbReference type="Proteomes" id="UP000050791"/>
    </source>
</evidence>
<dbReference type="WBParaSite" id="SMTH1_76150.1">
    <property type="protein sequence ID" value="SMTH1_76150.1"/>
    <property type="gene ID" value="SMTH1_76150"/>
</dbReference>
<proteinExistence type="predicted"/>
<evidence type="ECO:0000256" key="6">
    <source>
        <dbReference type="SAM" id="Phobius"/>
    </source>
</evidence>
<evidence type="ECO:0000256" key="2">
    <source>
        <dbReference type="ARBA" id="ARBA00022692"/>
    </source>
</evidence>
<accession>A0AA85BTR4</accession>
<dbReference type="Proteomes" id="UP000050791">
    <property type="component" value="Unassembled WGS sequence"/>
</dbReference>
<dbReference type="GO" id="GO:0016020">
    <property type="term" value="C:membrane"/>
    <property type="evidence" value="ECO:0007669"/>
    <property type="project" value="UniProtKB-SubCell"/>
</dbReference>
<dbReference type="InterPro" id="IPR027359">
    <property type="entry name" value="Volt_channel_dom_sf"/>
</dbReference>
<feature type="region of interest" description="Disordered" evidence="5">
    <location>
        <begin position="1"/>
        <end position="21"/>
    </location>
</feature>
<comment type="subcellular location">
    <subcellularLocation>
        <location evidence="1">Membrane</location>
        <topology evidence="1">Multi-pass membrane protein</topology>
    </subcellularLocation>
</comment>
<evidence type="ECO:0000256" key="1">
    <source>
        <dbReference type="ARBA" id="ARBA00004141"/>
    </source>
</evidence>
<reference evidence="8" key="1">
    <citation type="submission" date="2023-11" db="UniProtKB">
        <authorList>
            <consortium name="WormBaseParasite"/>
        </authorList>
    </citation>
    <scope>IDENTIFICATION</scope>
</reference>
<protein>
    <recommendedName>
        <fullName evidence="9">Ion_trans domain-containing protein</fullName>
    </recommendedName>
</protein>
<keyword evidence="2 6" id="KW-0812">Transmembrane</keyword>
<evidence type="ECO:0000313" key="8">
    <source>
        <dbReference type="WBParaSite" id="SMTH1_76150.1"/>
    </source>
</evidence>
<feature type="transmembrane region" description="Helical" evidence="6">
    <location>
        <begin position="102"/>
        <end position="123"/>
    </location>
</feature>